<dbReference type="OrthoDB" id="444255at2759"/>
<organism evidence="3">
    <name type="scientific">Cladocopium goreaui</name>
    <dbReference type="NCBI Taxonomy" id="2562237"/>
    <lineage>
        <taxon>Eukaryota</taxon>
        <taxon>Sar</taxon>
        <taxon>Alveolata</taxon>
        <taxon>Dinophyceae</taxon>
        <taxon>Suessiales</taxon>
        <taxon>Symbiodiniaceae</taxon>
        <taxon>Cladocopium</taxon>
    </lineage>
</organism>
<dbReference type="EMBL" id="CAMXCT020006663">
    <property type="protein sequence ID" value="CAL1171281.1"/>
    <property type="molecule type" value="Genomic_DNA"/>
</dbReference>
<feature type="domain" description="PLOD1-3-like GT" evidence="2">
    <location>
        <begin position="70"/>
        <end position="307"/>
    </location>
</feature>
<sequence>MKLQAPWGLVLVPTTVGLPCALLVTGAAYCRSSLNACAFTGWGPSQLKGFASFRAPRRGLAPSFASAKEETAHILSIATEYRQEAVILQRSAKLLGYKFQFCGFREKWVGWGTKLVQYRKALRLGLAKGQIAASDPVLLIDGWDCVLVGPASEFIEKLSMAPFTDGPQPWYAGERICGPDFFKANRIDAVYPDPGTPWRYPNAGCMTGRAEPVLKLIEDLLDGAGDGDTFPEDGDDQGRLHEHLLELGENGQELPYFVDSACRIFQCLYEAEPQWHLESPSPTELLPRLRNLQTGQRPIVLHGNGHTGRWFMCNLWREMDFLRRVGLTPSELAHLPHDGPVAPGTVPDEDGSMCR</sequence>
<evidence type="ECO:0000313" key="3">
    <source>
        <dbReference type="EMBL" id="CAI4017906.1"/>
    </source>
</evidence>
<dbReference type="EMBL" id="CAMXCT030006663">
    <property type="protein sequence ID" value="CAL4805218.1"/>
    <property type="molecule type" value="Genomic_DNA"/>
</dbReference>
<dbReference type="Pfam" id="PF25342">
    <property type="entry name" value="GT_PLOD"/>
    <property type="match status" value="1"/>
</dbReference>
<keyword evidence="6" id="KW-1185">Reference proteome</keyword>
<evidence type="ECO:0000259" key="2">
    <source>
        <dbReference type="Pfam" id="PF25342"/>
    </source>
</evidence>
<comment type="caution">
    <text evidence="3">The sequence shown here is derived from an EMBL/GenBank/DDBJ whole genome shotgun (WGS) entry which is preliminary data.</text>
</comment>
<dbReference type="AlphaFoldDB" id="A0A9P1GN43"/>
<reference evidence="3" key="1">
    <citation type="submission" date="2022-10" db="EMBL/GenBank/DDBJ databases">
        <authorList>
            <person name="Chen Y."/>
            <person name="Dougan E. K."/>
            <person name="Chan C."/>
            <person name="Rhodes N."/>
            <person name="Thang M."/>
        </authorList>
    </citation>
    <scope>NUCLEOTIDE SEQUENCE</scope>
</reference>
<dbReference type="CDD" id="cd22997">
    <property type="entry name" value="GT_LH"/>
    <property type="match status" value="1"/>
</dbReference>
<dbReference type="Proteomes" id="UP001152797">
    <property type="component" value="Unassembled WGS sequence"/>
</dbReference>
<dbReference type="InterPro" id="IPR057589">
    <property type="entry name" value="GT_PLOD"/>
</dbReference>
<evidence type="ECO:0000313" key="4">
    <source>
        <dbReference type="EMBL" id="CAL1171281.1"/>
    </source>
</evidence>
<feature type="region of interest" description="Disordered" evidence="1">
    <location>
        <begin position="332"/>
        <end position="355"/>
    </location>
</feature>
<evidence type="ECO:0000313" key="6">
    <source>
        <dbReference type="Proteomes" id="UP001152797"/>
    </source>
</evidence>
<proteinExistence type="predicted"/>
<evidence type="ECO:0000313" key="5">
    <source>
        <dbReference type="EMBL" id="CAL4805218.1"/>
    </source>
</evidence>
<accession>A0A9P1GN43</accession>
<dbReference type="EMBL" id="CAMXCT010006663">
    <property type="protein sequence ID" value="CAI4017906.1"/>
    <property type="molecule type" value="Genomic_DNA"/>
</dbReference>
<name>A0A9P1GN43_9DINO</name>
<gene>
    <name evidence="3" type="ORF">C1SCF055_LOCUS42515</name>
</gene>
<reference evidence="4" key="2">
    <citation type="submission" date="2024-04" db="EMBL/GenBank/DDBJ databases">
        <authorList>
            <person name="Chen Y."/>
            <person name="Shah S."/>
            <person name="Dougan E. K."/>
            <person name="Thang M."/>
            <person name="Chan C."/>
        </authorList>
    </citation>
    <scope>NUCLEOTIDE SEQUENCE [LARGE SCALE GENOMIC DNA]</scope>
</reference>
<protein>
    <submittedName>
        <fullName evidence="5">Multifunctional procollagen lysine hydroxylase and glycosyltransferase LH3</fullName>
    </submittedName>
</protein>
<evidence type="ECO:0000256" key="1">
    <source>
        <dbReference type="SAM" id="MobiDB-lite"/>
    </source>
</evidence>